<dbReference type="AlphaFoldDB" id="A0AA88DE05"/>
<evidence type="ECO:0000313" key="1">
    <source>
        <dbReference type="EMBL" id="GMN54550.1"/>
    </source>
</evidence>
<sequence>MARRGWELISGSDRLCAKIIREKYLRGGNLKNAVAVPSDSLKFRKDNLRVTDLIPKGACVQVGDGSSVNFRIDPCGRQRFIADTSCFGGRRCHPGEGCTRPLWFMYIWCLRTENLNCSCYIGVSRTLSLWISTLSLLQRPAVLCLKFPEAVQTIPPSDPQAAEALAIRFGLIQARTLSADQAIYPNQRSKGNSNPNI</sequence>
<gene>
    <name evidence="1" type="ORF">TIFTF001_023680</name>
</gene>
<protein>
    <submittedName>
        <fullName evidence="1">Uncharacterized protein</fullName>
    </submittedName>
</protein>
<proteinExistence type="predicted"/>
<dbReference type="Proteomes" id="UP001187192">
    <property type="component" value="Unassembled WGS sequence"/>
</dbReference>
<reference evidence="1" key="1">
    <citation type="submission" date="2023-07" db="EMBL/GenBank/DDBJ databases">
        <title>draft genome sequence of fig (Ficus carica).</title>
        <authorList>
            <person name="Takahashi T."/>
            <person name="Nishimura K."/>
        </authorList>
    </citation>
    <scope>NUCLEOTIDE SEQUENCE</scope>
</reference>
<accession>A0AA88DE05</accession>
<evidence type="ECO:0000313" key="2">
    <source>
        <dbReference type="Proteomes" id="UP001187192"/>
    </source>
</evidence>
<organism evidence="1 2">
    <name type="scientific">Ficus carica</name>
    <name type="common">Common fig</name>
    <dbReference type="NCBI Taxonomy" id="3494"/>
    <lineage>
        <taxon>Eukaryota</taxon>
        <taxon>Viridiplantae</taxon>
        <taxon>Streptophyta</taxon>
        <taxon>Embryophyta</taxon>
        <taxon>Tracheophyta</taxon>
        <taxon>Spermatophyta</taxon>
        <taxon>Magnoliopsida</taxon>
        <taxon>eudicotyledons</taxon>
        <taxon>Gunneridae</taxon>
        <taxon>Pentapetalae</taxon>
        <taxon>rosids</taxon>
        <taxon>fabids</taxon>
        <taxon>Rosales</taxon>
        <taxon>Moraceae</taxon>
        <taxon>Ficeae</taxon>
        <taxon>Ficus</taxon>
    </lineage>
</organism>
<name>A0AA88DE05_FICCA</name>
<keyword evidence="2" id="KW-1185">Reference proteome</keyword>
<dbReference type="EMBL" id="BTGU01000052">
    <property type="protein sequence ID" value="GMN54550.1"/>
    <property type="molecule type" value="Genomic_DNA"/>
</dbReference>
<comment type="caution">
    <text evidence="1">The sequence shown here is derived from an EMBL/GenBank/DDBJ whole genome shotgun (WGS) entry which is preliminary data.</text>
</comment>